<evidence type="ECO:0000259" key="1">
    <source>
        <dbReference type="PROSITE" id="PS50965"/>
    </source>
</evidence>
<name>A0A919BMD0_9GAMM</name>
<protein>
    <recommendedName>
        <fullName evidence="1">NERD domain-containing protein</fullName>
    </recommendedName>
</protein>
<accession>A0A919BMD0</accession>
<keyword evidence="3" id="KW-1185">Reference proteome</keyword>
<dbReference type="AlphaFoldDB" id="A0A919BMD0"/>
<dbReference type="PROSITE" id="PS50965">
    <property type="entry name" value="NERD"/>
    <property type="match status" value="1"/>
</dbReference>
<reference evidence="2" key="1">
    <citation type="journal article" date="2014" name="Int. J. Syst. Evol. Microbiol.">
        <title>Complete genome sequence of Corynebacterium casei LMG S-19264T (=DSM 44701T), isolated from a smear-ripened cheese.</title>
        <authorList>
            <consortium name="US DOE Joint Genome Institute (JGI-PGF)"/>
            <person name="Walter F."/>
            <person name="Albersmeier A."/>
            <person name="Kalinowski J."/>
            <person name="Ruckert C."/>
        </authorList>
    </citation>
    <scope>NUCLEOTIDE SEQUENCE</scope>
    <source>
        <strain evidence="2">KCTC 42731</strain>
    </source>
</reference>
<reference evidence="2" key="2">
    <citation type="submission" date="2020-09" db="EMBL/GenBank/DDBJ databases">
        <authorList>
            <person name="Sun Q."/>
            <person name="Kim S."/>
        </authorList>
    </citation>
    <scope>NUCLEOTIDE SEQUENCE</scope>
    <source>
        <strain evidence="2">KCTC 42731</strain>
    </source>
</reference>
<dbReference type="Proteomes" id="UP000623842">
    <property type="component" value="Unassembled WGS sequence"/>
</dbReference>
<evidence type="ECO:0000313" key="2">
    <source>
        <dbReference type="EMBL" id="GHF97455.1"/>
    </source>
</evidence>
<comment type="caution">
    <text evidence="2">The sequence shown here is derived from an EMBL/GenBank/DDBJ whole genome shotgun (WGS) entry which is preliminary data.</text>
</comment>
<sequence>MILKEKKLINAKAPMAIAGQKQEQDVAFYLRRAFKNHEQVFVINDFQFSHNDETAQIDHLIVYPYGFVLIESKSITGEVKVNQHGEWSRSFNQKWSGIPSPIKQVELQQKLLKEYLHEHRAAILPKLFGIRQQSFGLRRWSAICAISSNAIIERKAMPKEVSEQIVKSEFIADKLIEIMNIKHKLVSALTLDTRPDFSPVELQSITDFLLQNYASTNYPEDKPKPEVTVEQAQPESFKTSSILKCKNCESSEHITPQYGRYGYFIHCSKCDTNTSMKMACPKCSSSTTKVNKRKNTYTLNCSACSHSVQVF</sequence>
<dbReference type="EMBL" id="BNCK01000006">
    <property type="protein sequence ID" value="GHF97455.1"/>
    <property type="molecule type" value="Genomic_DNA"/>
</dbReference>
<gene>
    <name evidence="2" type="ORF">GCM10017161_27040</name>
</gene>
<proteinExistence type="predicted"/>
<feature type="domain" description="NERD" evidence="1">
    <location>
        <begin position="18"/>
        <end position="135"/>
    </location>
</feature>
<dbReference type="RefSeq" id="WP_189771585.1">
    <property type="nucleotide sequence ID" value="NZ_BNCK01000006.1"/>
</dbReference>
<dbReference type="InterPro" id="IPR011528">
    <property type="entry name" value="NERD"/>
</dbReference>
<organism evidence="2 3">
    <name type="scientific">Thalassotalea marina</name>
    <dbReference type="NCBI Taxonomy" id="1673741"/>
    <lineage>
        <taxon>Bacteria</taxon>
        <taxon>Pseudomonadati</taxon>
        <taxon>Pseudomonadota</taxon>
        <taxon>Gammaproteobacteria</taxon>
        <taxon>Alteromonadales</taxon>
        <taxon>Colwelliaceae</taxon>
        <taxon>Thalassotalea</taxon>
    </lineage>
</organism>
<dbReference type="Pfam" id="PF08378">
    <property type="entry name" value="NERD"/>
    <property type="match status" value="1"/>
</dbReference>
<evidence type="ECO:0000313" key="3">
    <source>
        <dbReference type="Proteomes" id="UP000623842"/>
    </source>
</evidence>